<feature type="domain" description="UspA" evidence="2">
    <location>
        <begin position="1"/>
        <end position="147"/>
    </location>
</feature>
<evidence type="ECO:0000259" key="2">
    <source>
        <dbReference type="Pfam" id="PF00582"/>
    </source>
</evidence>
<evidence type="ECO:0000313" key="4">
    <source>
        <dbReference type="Proteomes" id="UP000019275"/>
    </source>
</evidence>
<comment type="similarity">
    <text evidence="1">Belongs to the universal stress protein A family.</text>
</comment>
<dbReference type="RefSeq" id="WP_034642955.1">
    <property type="nucleotide sequence ID" value="NZ_ARZX01000001.1"/>
</dbReference>
<reference evidence="3 4" key="1">
    <citation type="journal article" date="2014" name="Genome Announc.">
        <title>Draft Genome Sequence of the Carrageenan-Degrading Bacterium Cellulophaga sp. Strain KL-A, Isolated from Decaying Marine Algae.</title>
        <authorList>
            <person name="Shan D."/>
            <person name="Ying J."/>
            <person name="Li X."/>
            <person name="Gao Z."/>
            <person name="Wei G."/>
            <person name="Shao Z."/>
        </authorList>
    </citation>
    <scope>NUCLEOTIDE SEQUENCE [LARGE SCALE GENOMIC DNA]</scope>
    <source>
        <strain evidence="3 4">KL-A</strain>
    </source>
</reference>
<dbReference type="Pfam" id="PF00582">
    <property type="entry name" value="Usp"/>
    <property type="match status" value="1"/>
</dbReference>
<name>A0ABP3BBA6_9FLAO</name>
<comment type="caution">
    <text evidence="3">The sequence shown here is derived from an EMBL/GenBank/DDBJ whole genome shotgun (WGS) entry which is preliminary data.</text>
</comment>
<proteinExistence type="inferred from homology"/>
<evidence type="ECO:0000256" key="1">
    <source>
        <dbReference type="ARBA" id="ARBA00008791"/>
    </source>
</evidence>
<evidence type="ECO:0000313" key="3">
    <source>
        <dbReference type="EMBL" id="EWH15085.1"/>
    </source>
</evidence>
<dbReference type="Gene3D" id="3.40.50.12370">
    <property type="match status" value="1"/>
</dbReference>
<dbReference type="CDD" id="cd00293">
    <property type="entry name" value="USP-like"/>
    <property type="match status" value="1"/>
</dbReference>
<dbReference type="PANTHER" id="PTHR46268:SF6">
    <property type="entry name" value="UNIVERSAL STRESS PROTEIN UP12"/>
    <property type="match status" value="1"/>
</dbReference>
<gene>
    <name evidence="3" type="ORF">KLA_00960</name>
</gene>
<dbReference type="SUPFAM" id="SSF52402">
    <property type="entry name" value="Adenine nucleotide alpha hydrolases-like"/>
    <property type="match status" value="2"/>
</dbReference>
<dbReference type="Proteomes" id="UP000019275">
    <property type="component" value="Unassembled WGS sequence"/>
</dbReference>
<protein>
    <submittedName>
        <fullName evidence="3">UspA domain-containing protein</fullName>
    </submittedName>
</protein>
<organism evidence="3 4">
    <name type="scientific">Cellulophaga geojensis KL-A</name>
    <dbReference type="NCBI Taxonomy" id="1328323"/>
    <lineage>
        <taxon>Bacteria</taxon>
        <taxon>Pseudomonadati</taxon>
        <taxon>Bacteroidota</taxon>
        <taxon>Flavobacteriia</taxon>
        <taxon>Flavobacteriales</taxon>
        <taxon>Flavobacteriaceae</taxon>
        <taxon>Cellulophaga</taxon>
    </lineage>
</organism>
<dbReference type="InterPro" id="IPR006016">
    <property type="entry name" value="UspA"/>
</dbReference>
<dbReference type="PANTHER" id="PTHR46268">
    <property type="entry name" value="STRESS RESPONSE PROTEIN NHAX"/>
    <property type="match status" value="1"/>
</dbReference>
<sequence length="280" mass="31850">MKNILLPTDFSENANNAISYALELFKKENCTFYLLNTYVPAIPHSRFMAENSKTLVLEKNTETASKNGLKKTIEYIKQKHSNPLHNYKTISSFDLLTHEVIDIIKNEHINFVISGTKGITNFKRVFIGANTMHIINAIKDCPVLAIPNHYNFGIPKQLVLATDLKRSLSLEALQALLFITKMCNCTVHILHLKTNTVLDDFQKSNLKIIQNCLASIPLKLHLLPFYANKSEIISSFIKDHTIDTLALVYNNRSYLEELIQEPVLENADYHTKIPLLVLPS</sequence>
<keyword evidence="4" id="KW-1185">Reference proteome</keyword>
<dbReference type="EMBL" id="ARZX01000001">
    <property type="protein sequence ID" value="EWH15085.1"/>
    <property type="molecule type" value="Genomic_DNA"/>
</dbReference>
<accession>A0ABP3BBA6</accession>